<dbReference type="EMBL" id="HE978314">
    <property type="protein sequence ID" value="CCK68447.1"/>
    <property type="molecule type" value="Genomic_DNA"/>
</dbReference>
<reference evidence="3 4" key="1">
    <citation type="journal article" date="2011" name="Proc. Natl. Acad. Sci. U.S.A.">
        <title>Evolutionary erosion of yeast sex chromosomes by mating-type switching accidents.</title>
        <authorList>
            <person name="Gordon J.L."/>
            <person name="Armisen D."/>
            <person name="Proux-Wera E."/>
            <person name="Oheigeartaigh S.S."/>
            <person name="Byrne K.P."/>
            <person name="Wolfe K.H."/>
        </authorList>
    </citation>
    <scope>NUCLEOTIDE SEQUENCE [LARGE SCALE GENOMIC DNA]</scope>
    <source>
        <strain evidence="4">ATCC MYA-139 / BCRC 22969 / CBS 8797 / CCRC 22969 / KCTC 17520 / NBRC 10181 / NCYC 3082</strain>
    </source>
</reference>
<dbReference type="GeneID" id="34524082"/>
<accession>J7RUE2</accession>
<keyword evidence="4" id="KW-1185">Reference proteome</keyword>
<dbReference type="KEGG" id="kng:KNAG_0A07940"/>
<sequence>MWSMLLGKKRKSSPISNPHSSYNTLKPEELGYKQKFPKKYAREIHFPAELTENEMRQRAILQDLDEKEQHLDHLKKSQRVVYIDKPVEKEDVVREPVDIQKVPKIPYSEYGQCNEAEFRNPVATPETPEEVVIYKHLNGTNKAYSKEIFDNIQRDICNHNAWLLSREGKANDQCATKMEEYNKQLAVLDDQIKSEKAAMNNLRRKQQRAIDLNENRLTKTFLLQTQQFTAEKNKIYKETERLNFAIRKHQDKNRQGILPDDASHDTVTVEETVYV</sequence>
<evidence type="ECO:0000256" key="1">
    <source>
        <dbReference type="SAM" id="Coils"/>
    </source>
</evidence>
<dbReference type="Proteomes" id="UP000006310">
    <property type="component" value="Chromosome 1"/>
</dbReference>
<dbReference type="STRING" id="1071383.J7RUE2"/>
<proteinExistence type="predicted"/>
<keyword evidence="1" id="KW-0175">Coiled coil</keyword>
<evidence type="ECO:0000256" key="2">
    <source>
        <dbReference type="SAM" id="MobiDB-lite"/>
    </source>
</evidence>
<organism evidence="3 4">
    <name type="scientific">Huiozyma naganishii (strain ATCC MYA-139 / BCRC 22969 / CBS 8797 / KCTC 17520 / NBRC 10181 / NCYC 3082 / Yp74L-3)</name>
    <name type="common">Yeast</name>
    <name type="synonym">Kazachstania naganishii</name>
    <dbReference type="NCBI Taxonomy" id="1071383"/>
    <lineage>
        <taxon>Eukaryota</taxon>
        <taxon>Fungi</taxon>
        <taxon>Dikarya</taxon>
        <taxon>Ascomycota</taxon>
        <taxon>Saccharomycotina</taxon>
        <taxon>Saccharomycetes</taxon>
        <taxon>Saccharomycetales</taxon>
        <taxon>Saccharomycetaceae</taxon>
        <taxon>Huiozyma</taxon>
    </lineage>
</organism>
<dbReference type="HOGENOM" id="CLU_1012161_0_0_1"/>
<protein>
    <submittedName>
        <fullName evidence="3">Uncharacterized protein</fullName>
    </submittedName>
</protein>
<feature type="coiled-coil region" evidence="1">
    <location>
        <begin position="171"/>
        <end position="215"/>
    </location>
</feature>
<gene>
    <name evidence="3" type="primary">KNAG0A07940</name>
    <name evidence="3" type="ordered locus">KNAG_0A07940</name>
</gene>
<reference evidence="4" key="2">
    <citation type="submission" date="2012-08" db="EMBL/GenBank/DDBJ databases">
        <title>Genome sequence of Kazachstania naganishii.</title>
        <authorList>
            <person name="Gordon J.L."/>
            <person name="Armisen D."/>
            <person name="Proux-Wera E."/>
            <person name="OhEigeartaigh S.S."/>
            <person name="Byrne K.P."/>
            <person name="Wolfe K.H."/>
        </authorList>
    </citation>
    <scope>NUCLEOTIDE SEQUENCE [LARGE SCALE GENOMIC DNA]</scope>
    <source>
        <strain evidence="4">ATCC MYA-139 / BCRC 22969 / CBS 8797 / CCRC 22969 / KCTC 17520 / NBRC 10181 / NCYC 3082</strain>
    </source>
</reference>
<name>J7RUE2_HUIN7</name>
<evidence type="ECO:0000313" key="4">
    <source>
        <dbReference type="Proteomes" id="UP000006310"/>
    </source>
</evidence>
<feature type="region of interest" description="Disordered" evidence="2">
    <location>
        <begin position="1"/>
        <end position="28"/>
    </location>
</feature>
<feature type="compositionally biased region" description="Polar residues" evidence="2">
    <location>
        <begin position="13"/>
        <end position="24"/>
    </location>
</feature>
<dbReference type="AlphaFoldDB" id="J7RUE2"/>
<dbReference type="RefSeq" id="XP_022462693.1">
    <property type="nucleotide sequence ID" value="XM_022611267.1"/>
</dbReference>
<evidence type="ECO:0000313" key="3">
    <source>
        <dbReference type="EMBL" id="CCK68447.1"/>
    </source>
</evidence>